<evidence type="ECO:0000256" key="1">
    <source>
        <dbReference type="ARBA" id="ARBA00001917"/>
    </source>
</evidence>
<evidence type="ECO:0000313" key="13">
    <source>
        <dbReference type="Proteomes" id="UP000253034"/>
    </source>
</evidence>
<reference evidence="12 13" key="1">
    <citation type="submission" date="2018-07" db="EMBL/GenBank/DDBJ databases">
        <title>Genomic Encyclopedia of Type Strains, Phase IV (KMG-IV): sequencing the most valuable type-strain genomes for metagenomic binning, comparative biology and taxonomic classification.</title>
        <authorList>
            <person name="Goeker M."/>
        </authorList>
    </citation>
    <scope>NUCLEOTIDE SEQUENCE [LARGE SCALE GENOMIC DNA]</scope>
    <source>
        <strain evidence="12 13">DSM 27016</strain>
    </source>
</reference>
<evidence type="ECO:0000256" key="2">
    <source>
        <dbReference type="ARBA" id="ARBA00001966"/>
    </source>
</evidence>
<gene>
    <name evidence="12" type="ORF">DFR58_12814</name>
</gene>
<dbReference type="AlphaFoldDB" id="A0A369AN66"/>
<keyword evidence="6" id="KW-0479">Metal-binding</keyword>
<dbReference type="PRINTS" id="PR00368">
    <property type="entry name" value="FADPNR"/>
</dbReference>
<dbReference type="PANTHER" id="PTHR42917:SF2">
    <property type="entry name" value="2,4-DIENOYL-COA REDUCTASE [(2E)-ENOYL-COA-PRODUCING]"/>
    <property type="match status" value="1"/>
</dbReference>
<keyword evidence="7" id="KW-0560">Oxidoreductase</keyword>
<dbReference type="OrthoDB" id="9772736at2"/>
<feature type="domain" description="FAD/NAD(P)-binding" evidence="11">
    <location>
        <begin position="412"/>
        <end position="584"/>
    </location>
</feature>
<dbReference type="SUPFAM" id="SSF51395">
    <property type="entry name" value="FMN-linked oxidoreductases"/>
    <property type="match status" value="1"/>
</dbReference>
<evidence type="ECO:0000259" key="10">
    <source>
        <dbReference type="Pfam" id="PF00724"/>
    </source>
</evidence>
<evidence type="ECO:0000256" key="6">
    <source>
        <dbReference type="ARBA" id="ARBA00022723"/>
    </source>
</evidence>
<dbReference type="SUPFAM" id="SSF51905">
    <property type="entry name" value="FAD/NAD(P)-binding domain"/>
    <property type="match status" value="1"/>
</dbReference>
<dbReference type="Gene3D" id="3.20.20.70">
    <property type="entry name" value="Aldolase class I"/>
    <property type="match status" value="1"/>
</dbReference>
<dbReference type="InterPro" id="IPR023753">
    <property type="entry name" value="FAD/NAD-binding_dom"/>
</dbReference>
<dbReference type="GO" id="GO:0016491">
    <property type="term" value="F:oxidoreductase activity"/>
    <property type="evidence" value="ECO:0007669"/>
    <property type="project" value="UniProtKB-KW"/>
</dbReference>
<dbReference type="InterPro" id="IPR013785">
    <property type="entry name" value="Aldolase_TIM"/>
</dbReference>
<keyword evidence="9" id="KW-0411">Iron-sulfur</keyword>
<evidence type="ECO:0000256" key="7">
    <source>
        <dbReference type="ARBA" id="ARBA00023002"/>
    </source>
</evidence>
<dbReference type="Proteomes" id="UP000253034">
    <property type="component" value="Unassembled WGS sequence"/>
</dbReference>
<dbReference type="GO" id="GO:0046872">
    <property type="term" value="F:metal ion binding"/>
    <property type="evidence" value="ECO:0007669"/>
    <property type="project" value="UniProtKB-KW"/>
</dbReference>
<dbReference type="Gene3D" id="3.50.50.60">
    <property type="entry name" value="FAD/NAD(P)-binding domain"/>
    <property type="match status" value="2"/>
</dbReference>
<dbReference type="PANTHER" id="PTHR42917">
    <property type="entry name" value="2,4-DIENOYL-COA REDUCTASE"/>
    <property type="match status" value="1"/>
</dbReference>
<protein>
    <submittedName>
        <fullName evidence="12">2-enoate reductase</fullName>
    </submittedName>
</protein>
<dbReference type="InterPro" id="IPR036188">
    <property type="entry name" value="FAD/NAD-bd_sf"/>
</dbReference>
<dbReference type="GO" id="GO:0010181">
    <property type="term" value="F:FMN binding"/>
    <property type="evidence" value="ECO:0007669"/>
    <property type="project" value="InterPro"/>
</dbReference>
<dbReference type="Pfam" id="PF07992">
    <property type="entry name" value="Pyr_redox_2"/>
    <property type="match status" value="1"/>
</dbReference>
<dbReference type="InterPro" id="IPR001155">
    <property type="entry name" value="OxRdtase_FMN_N"/>
</dbReference>
<feature type="domain" description="NADH:flavin oxidoreductase/NADH oxidase N-terminal" evidence="10">
    <location>
        <begin position="4"/>
        <end position="365"/>
    </location>
</feature>
<evidence type="ECO:0000256" key="8">
    <source>
        <dbReference type="ARBA" id="ARBA00023004"/>
    </source>
</evidence>
<keyword evidence="13" id="KW-1185">Reference proteome</keyword>
<dbReference type="InterPro" id="IPR051793">
    <property type="entry name" value="NADH:flavin_oxidoreductase"/>
</dbReference>
<proteinExistence type="inferred from homology"/>
<evidence type="ECO:0000256" key="5">
    <source>
        <dbReference type="ARBA" id="ARBA00022643"/>
    </source>
</evidence>
<accession>A0A369AN66</accession>
<comment type="cofactor">
    <cofactor evidence="1">
        <name>FMN</name>
        <dbReference type="ChEBI" id="CHEBI:58210"/>
    </cofactor>
</comment>
<evidence type="ECO:0000256" key="4">
    <source>
        <dbReference type="ARBA" id="ARBA00022630"/>
    </source>
</evidence>
<evidence type="ECO:0000256" key="9">
    <source>
        <dbReference type="ARBA" id="ARBA00023014"/>
    </source>
</evidence>
<evidence type="ECO:0000259" key="11">
    <source>
        <dbReference type="Pfam" id="PF07992"/>
    </source>
</evidence>
<comment type="similarity">
    <text evidence="3">In the N-terminal section; belongs to the NADH:flavin oxidoreductase/NADH oxidase family.</text>
</comment>
<keyword evidence="5" id="KW-0288">FMN</keyword>
<sequence>MHDKLFERGNIGKCRIKNRIIMAPMGNINMADPIGRPLPKMIDYFAERAKGGAGLIITGLIPVSYGIDPTVSEDNDTTYFPRIDGSSRTRLSGWRDIASAVHSYDAKLFVQLTAGMGRVGSPECALKGKIPKSASLNRNFYVPQIPHMPFTDGQIKKIVRSFGQSAVNAKVSGADGVQLHGHEGYLMDQLTSSPWNRRILGRYSDKLQFAVDVVKEIKKRCGESFPIIYRLDLTQALEESYGAEVFKKRFRGMERTAEEGLFMCRVLAEAGVDAFDVDKGCYDNWFYPHPPAYFKDAPYAEETAGRLKEYFNEQQIGVPVIAVGKLGDPAVAERILNEGRADFVMLGRPLLADPYWPEKVKSGRIREITHCIGDQEGCIQSFILGGHPCCSVNPYTGFEDSKKITEAKAIKSIAVIGAGPGGCEAAKTLVKRGHKVTLYEKGDRIGGQLIAGSRPGIKQDVRRYLDNLQYQMLQLEENGLRIVLNKEADVQDIKGKYDAVILSSGLKPFVPKIEGMEKMRFSDARSFLNGTMELPSDVKRLVIIGGGVVGCELAYTLAADGEIDVSIVEMLPELMEGVVHSNRSMLLWMLMGRGSATGRGCDSIGKPVKAYTASRAVRLDEGKVYIEANRGRWDPYTPWRTLVPENIHNPFDKKLKAGDVELISLDADYVIFSTGGVSDNSLYHLMCRENAASEIYLIGDARQPGRVWEAVTAANDVARSI</sequence>
<dbReference type="RefSeq" id="WP_114299314.1">
    <property type="nucleotide sequence ID" value="NZ_QPJT01000028.1"/>
</dbReference>
<evidence type="ECO:0000256" key="3">
    <source>
        <dbReference type="ARBA" id="ARBA00011048"/>
    </source>
</evidence>
<dbReference type="SUPFAM" id="SSF51971">
    <property type="entry name" value="Nucleotide-binding domain"/>
    <property type="match status" value="1"/>
</dbReference>
<dbReference type="GO" id="GO:0051536">
    <property type="term" value="F:iron-sulfur cluster binding"/>
    <property type="evidence" value="ECO:0007669"/>
    <property type="project" value="UniProtKB-KW"/>
</dbReference>
<dbReference type="EMBL" id="QPJT01000028">
    <property type="protein sequence ID" value="RCX10515.1"/>
    <property type="molecule type" value="Genomic_DNA"/>
</dbReference>
<comment type="cofactor">
    <cofactor evidence="2">
        <name>[4Fe-4S] cluster</name>
        <dbReference type="ChEBI" id="CHEBI:49883"/>
    </cofactor>
</comment>
<dbReference type="Gene3D" id="3.40.50.720">
    <property type="entry name" value="NAD(P)-binding Rossmann-like Domain"/>
    <property type="match status" value="2"/>
</dbReference>
<comment type="caution">
    <text evidence="12">The sequence shown here is derived from an EMBL/GenBank/DDBJ whole genome shotgun (WGS) entry which is preliminary data.</text>
</comment>
<keyword evidence="4" id="KW-0285">Flavoprotein</keyword>
<name>A0A369AN66_9FIRM</name>
<evidence type="ECO:0000313" key="12">
    <source>
        <dbReference type="EMBL" id="RCX10515.1"/>
    </source>
</evidence>
<dbReference type="Pfam" id="PF00724">
    <property type="entry name" value="Oxidored_FMN"/>
    <property type="match status" value="1"/>
</dbReference>
<keyword evidence="8" id="KW-0408">Iron</keyword>
<organism evidence="12 13">
    <name type="scientific">Anaerobacterium chartisolvens</name>
    <dbReference type="NCBI Taxonomy" id="1297424"/>
    <lineage>
        <taxon>Bacteria</taxon>
        <taxon>Bacillati</taxon>
        <taxon>Bacillota</taxon>
        <taxon>Clostridia</taxon>
        <taxon>Eubacteriales</taxon>
        <taxon>Oscillospiraceae</taxon>
        <taxon>Anaerobacterium</taxon>
    </lineage>
</organism>